<dbReference type="Proteomes" id="UP000440578">
    <property type="component" value="Unassembled WGS sequence"/>
</dbReference>
<evidence type="ECO:0008006" key="5">
    <source>
        <dbReference type="Google" id="ProtNLM"/>
    </source>
</evidence>
<keyword evidence="2" id="KW-0732">Signal</keyword>
<dbReference type="AlphaFoldDB" id="A0A6A4WEN4"/>
<gene>
    <name evidence="3" type="ORF">FJT64_023739</name>
</gene>
<comment type="caution">
    <text evidence="3">The sequence shown here is derived from an EMBL/GenBank/DDBJ whole genome shotgun (WGS) entry which is preliminary data.</text>
</comment>
<reference evidence="3 4" key="1">
    <citation type="submission" date="2019-07" db="EMBL/GenBank/DDBJ databases">
        <title>Draft genome assembly of a fouling barnacle, Amphibalanus amphitrite (Darwin, 1854): The first reference genome for Thecostraca.</title>
        <authorList>
            <person name="Kim W."/>
        </authorList>
    </citation>
    <scope>NUCLEOTIDE SEQUENCE [LARGE SCALE GENOMIC DNA]</scope>
    <source>
        <strain evidence="3">SNU_AA5</strain>
        <tissue evidence="3">Soma without cirri and trophi</tissue>
    </source>
</reference>
<feature type="region of interest" description="Disordered" evidence="1">
    <location>
        <begin position="79"/>
        <end position="128"/>
    </location>
</feature>
<sequence length="128" mass="13284">MSRPAPRLVQLSLVLVLGWLSDTGGGLVTQHQFRSAPLGSPLAAVRSPSRLVCGALCLRRPACAGVQFTETDLQCGLYGPAVDGGDPSPPQGLALDQQSTTTEAAGGIDGTSDNHPDRTHQHGWADNS</sequence>
<name>A0A6A4WEN4_AMPAM</name>
<feature type="signal peptide" evidence="2">
    <location>
        <begin position="1"/>
        <end position="26"/>
    </location>
</feature>
<evidence type="ECO:0000256" key="1">
    <source>
        <dbReference type="SAM" id="MobiDB-lite"/>
    </source>
</evidence>
<evidence type="ECO:0000313" key="4">
    <source>
        <dbReference type="Proteomes" id="UP000440578"/>
    </source>
</evidence>
<feature type="chain" id="PRO_5025517720" description="Apple domain-containing protein" evidence="2">
    <location>
        <begin position="27"/>
        <end position="128"/>
    </location>
</feature>
<evidence type="ECO:0000313" key="3">
    <source>
        <dbReference type="EMBL" id="KAF0304443.1"/>
    </source>
</evidence>
<accession>A0A6A4WEN4</accession>
<proteinExistence type="predicted"/>
<protein>
    <recommendedName>
        <fullName evidence="5">Apple domain-containing protein</fullName>
    </recommendedName>
</protein>
<keyword evidence="4" id="KW-1185">Reference proteome</keyword>
<evidence type="ECO:0000256" key="2">
    <source>
        <dbReference type="SAM" id="SignalP"/>
    </source>
</evidence>
<organism evidence="3 4">
    <name type="scientific">Amphibalanus amphitrite</name>
    <name type="common">Striped barnacle</name>
    <name type="synonym">Balanus amphitrite</name>
    <dbReference type="NCBI Taxonomy" id="1232801"/>
    <lineage>
        <taxon>Eukaryota</taxon>
        <taxon>Metazoa</taxon>
        <taxon>Ecdysozoa</taxon>
        <taxon>Arthropoda</taxon>
        <taxon>Crustacea</taxon>
        <taxon>Multicrustacea</taxon>
        <taxon>Cirripedia</taxon>
        <taxon>Thoracica</taxon>
        <taxon>Thoracicalcarea</taxon>
        <taxon>Balanomorpha</taxon>
        <taxon>Balanoidea</taxon>
        <taxon>Balanidae</taxon>
        <taxon>Amphibalaninae</taxon>
        <taxon>Amphibalanus</taxon>
    </lineage>
</organism>
<dbReference type="EMBL" id="VIIS01000846">
    <property type="protein sequence ID" value="KAF0304443.1"/>
    <property type="molecule type" value="Genomic_DNA"/>
</dbReference>